<evidence type="ECO:0000313" key="3">
    <source>
        <dbReference type="Proteomes" id="UP000198324"/>
    </source>
</evidence>
<evidence type="ECO:0000313" key="2">
    <source>
        <dbReference type="EMBL" id="SNR74262.1"/>
    </source>
</evidence>
<feature type="region of interest" description="Disordered" evidence="1">
    <location>
        <begin position="146"/>
        <end position="172"/>
    </location>
</feature>
<dbReference type="AlphaFoldDB" id="A0A238YTJ8"/>
<gene>
    <name evidence="2" type="ORF">SAMN04488503_0973</name>
</gene>
<accession>A0A238YTJ8</accession>
<reference evidence="2 3" key="1">
    <citation type="submission" date="2017-06" db="EMBL/GenBank/DDBJ databases">
        <authorList>
            <person name="Kim H.J."/>
            <person name="Triplett B.A."/>
        </authorList>
    </citation>
    <scope>NUCLEOTIDE SEQUENCE [LARGE SCALE GENOMIC DNA]</scope>
    <source>
        <strain evidence="2 3">DSM 13116</strain>
    </source>
</reference>
<organism evidence="2 3">
    <name type="scientific">Humidesulfovibrio mexicanus</name>
    <dbReference type="NCBI Taxonomy" id="147047"/>
    <lineage>
        <taxon>Bacteria</taxon>
        <taxon>Pseudomonadati</taxon>
        <taxon>Thermodesulfobacteriota</taxon>
        <taxon>Desulfovibrionia</taxon>
        <taxon>Desulfovibrionales</taxon>
        <taxon>Desulfovibrionaceae</taxon>
        <taxon>Humidesulfovibrio</taxon>
    </lineage>
</organism>
<proteinExistence type="predicted"/>
<dbReference type="EMBL" id="FZOC01000002">
    <property type="protein sequence ID" value="SNR74262.1"/>
    <property type="molecule type" value="Genomic_DNA"/>
</dbReference>
<name>A0A238YTJ8_9BACT</name>
<sequence length="460" mass="49584">MPAQHSQRISLELPPDVEFLPSATAAAENAARVFGLDDTGALRLSLAVEEFFAYLCRFAGREEPLRMTLSQGGAFTRAAFRFRAGEVSLRALNFAASVDLCAEGESCSQEAELGLLVASRTTDRCSLEASGADVYVLTAEVDRQYPEAEPLTTPRELSGPISIPDTEHASPGEGQLRHAALLAAGRYPARSCPASFFRPGRFADMVASGQYRALLAQDAAGRPAGLLCWRQSGPRAVVFSGPYVFDDSPGRPLARETARLLTERFLATVARSEVVCAFSERPTADVPEGWFESLGVLTLRGGAEEAPGEQEALFRHLREDAGGAVWASPDLAPFLERQYGLLAFPRDILRAEPAHEKLLPAHSLLATSYDRRRGLALLKPLLDGRDFQANLAAHVRAIAEQAEEAGVAHGPDLLLHLDLSEPWQAARYPAIAACGFAPRLILPHAGVSDLLVCQHVPADC</sequence>
<dbReference type="Proteomes" id="UP000198324">
    <property type="component" value="Unassembled WGS sequence"/>
</dbReference>
<evidence type="ECO:0000256" key="1">
    <source>
        <dbReference type="SAM" id="MobiDB-lite"/>
    </source>
</evidence>
<protein>
    <submittedName>
        <fullName evidence="2">Uncharacterized protein</fullName>
    </submittedName>
</protein>
<keyword evidence="3" id="KW-1185">Reference proteome</keyword>